<dbReference type="SUPFAM" id="SSF48371">
    <property type="entry name" value="ARM repeat"/>
    <property type="match status" value="1"/>
</dbReference>
<evidence type="ECO:0000313" key="4">
    <source>
        <dbReference type="EMBL" id="KAJ3508337.1"/>
    </source>
</evidence>
<dbReference type="EMBL" id="JANKHO010000571">
    <property type="protein sequence ID" value="KAJ3508337.1"/>
    <property type="molecule type" value="Genomic_DNA"/>
</dbReference>
<dbReference type="InterPro" id="IPR045338">
    <property type="entry name" value="DUF6535"/>
</dbReference>
<evidence type="ECO:0000259" key="3">
    <source>
        <dbReference type="Pfam" id="PF20153"/>
    </source>
</evidence>
<feature type="transmembrane region" description="Helical" evidence="2">
    <location>
        <begin position="235"/>
        <end position="262"/>
    </location>
</feature>
<dbReference type="InterPro" id="IPR016024">
    <property type="entry name" value="ARM-type_fold"/>
</dbReference>
<comment type="caution">
    <text evidence="4">The sequence shown here is derived from an EMBL/GenBank/DDBJ whole genome shotgun (WGS) entry which is preliminary data.</text>
</comment>
<name>A0A9W8MUN9_9AGAR</name>
<evidence type="ECO:0000256" key="2">
    <source>
        <dbReference type="SAM" id="Phobius"/>
    </source>
</evidence>
<dbReference type="InterPro" id="IPR011989">
    <property type="entry name" value="ARM-like"/>
</dbReference>
<organism evidence="4 5">
    <name type="scientific">Agrocybe chaxingu</name>
    <dbReference type="NCBI Taxonomy" id="84603"/>
    <lineage>
        <taxon>Eukaryota</taxon>
        <taxon>Fungi</taxon>
        <taxon>Dikarya</taxon>
        <taxon>Basidiomycota</taxon>
        <taxon>Agaricomycotina</taxon>
        <taxon>Agaricomycetes</taxon>
        <taxon>Agaricomycetidae</taxon>
        <taxon>Agaricales</taxon>
        <taxon>Agaricineae</taxon>
        <taxon>Strophariaceae</taxon>
        <taxon>Agrocybe</taxon>
    </lineage>
</organism>
<feature type="compositionally biased region" description="Low complexity" evidence="1">
    <location>
        <begin position="10"/>
        <end position="24"/>
    </location>
</feature>
<keyword evidence="5" id="KW-1185">Reference proteome</keyword>
<feature type="region of interest" description="Disordered" evidence="1">
    <location>
        <begin position="1"/>
        <end position="69"/>
    </location>
</feature>
<dbReference type="Pfam" id="PF20153">
    <property type="entry name" value="DUF6535"/>
    <property type="match status" value="1"/>
</dbReference>
<feature type="transmembrane region" description="Helical" evidence="2">
    <location>
        <begin position="268"/>
        <end position="286"/>
    </location>
</feature>
<keyword evidence="2" id="KW-0812">Transmembrane</keyword>
<feature type="transmembrane region" description="Helical" evidence="2">
    <location>
        <begin position="185"/>
        <end position="204"/>
    </location>
</feature>
<proteinExistence type="predicted"/>
<dbReference type="Proteomes" id="UP001148786">
    <property type="component" value="Unassembled WGS sequence"/>
</dbReference>
<dbReference type="OrthoDB" id="3185525at2759"/>
<accession>A0A9W8MUN9</accession>
<protein>
    <recommendedName>
        <fullName evidence="3">DUF6535 domain-containing protein</fullName>
    </recommendedName>
</protein>
<dbReference type="AlphaFoldDB" id="A0A9W8MUN9"/>
<gene>
    <name evidence="4" type="ORF">NLJ89_g5812</name>
</gene>
<reference evidence="4" key="1">
    <citation type="submission" date="2022-07" db="EMBL/GenBank/DDBJ databases">
        <title>Genome Sequence of Agrocybe chaxingu.</title>
        <authorList>
            <person name="Buettner E."/>
        </authorList>
    </citation>
    <scope>NUCLEOTIDE SEQUENCE</scope>
    <source>
        <strain evidence="4">MP-N11</strain>
    </source>
</reference>
<evidence type="ECO:0000313" key="5">
    <source>
        <dbReference type="Proteomes" id="UP001148786"/>
    </source>
</evidence>
<keyword evidence="2" id="KW-0472">Membrane</keyword>
<keyword evidence="2" id="KW-1133">Transmembrane helix</keyword>
<sequence>MMDSNIAADSSSSFSPPTQSLSLPLPVPRRSRGGSNATLVGSPSTPRSISQHLEKEEPGAGPPTSKIPECWDELGSEAAEYANVWQIYNEEAAKKDAATTEGSNRGVDGLLVFTGLFSAVLTTFIIQSYQQMIPNPSDATNALLVELIALQRDAANLTVVPNPNTTISKAMDPSPSETQIHGVNGLWFAALACSLSAALISMLAKQWIQYTPHISGSPRYRARQRQRRYMQLKKWHVFAVINALPLLLHAALLLFFAGLLVLLWSGDIAITAATFVIVAVAYIFYVGSMWMSFVDPDCPYQHPITEHLRSWMARHTRCGALLSEIELENLGDKLIPLHRIPMHTSQPNQEDYLDAYALVWILQECNHEDIVTSALQAIGGLPVNFTAFHVLRDAGVIPLVLQQFSSCFHRDSSFDHRWHIIKEADAEKYCRAWVRLTHNTAERWPRKLLAPLNALKDMPGNLHVSSIAACASALDSLDLRGPQLALVTQLRQSAERGSDATELTQVWLLETFLEASMSWELEAVIVDDITRRAIPVLLRLLQQAADMQRAEVQSTIALVMYSLTGGGIDYTRFAAMEFAAIAAPAVNQINGLPPAFKNIARQGLSKLYLEGKIGAGLISDSVLADILQILYPILNIPPIQYPSFVKTLLRTLTGSTDINVALYAIRLLEALLADCHPTVVLAFIEENGVAALLRVACVGDIDNRRLQIDCIRMLCIFVRSSNDCSLPLEFPSFSDALKRQFDNIFQSNLFPTLVSVVSARRWWLPEIAEIWVPSLLYLCEERPHESVWPSVEAVLRKFAELNVGEDGSRRLVDDLDRMAAILRLGA</sequence>
<feature type="compositionally biased region" description="Polar residues" evidence="1">
    <location>
        <begin position="33"/>
        <end position="51"/>
    </location>
</feature>
<dbReference type="Gene3D" id="1.25.10.10">
    <property type="entry name" value="Leucine-rich Repeat Variant"/>
    <property type="match status" value="1"/>
</dbReference>
<evidence type="ECO:0000256" key="1">
    <source>
        <dbReference type="SAM" id="MobiDB-lite"/>
    </source>
</evidence>
<feature type="transmembrane region" description="Helical" evidence="2">
    <location>
        <begin position="110"/>
        <end position="129"/>
    </location>
</feature>
<feature type="domain" description="DUF6535" evidence="3">
    <location>
        <begin position="85"/>
        <end position="265"/>
    </location>
</feature>